<organism evidence="2 3">
    <name type="scientific">Aliiroseovarius pelagivivens</name>
    <dbReference type="NCBI Taxonomy" id="1639690"/>
    <lineage>
        <taxon>Bacteria</taxon>
        <taxon>Pseudomonadati</taxon>
        <taxon>Pseudomonadota</taxon>
        <taxon>Alphaproteobacteria</taxon>
        <taxon>Rhodobacterales</taxon>
        <taxon>Paracoccaceae</taxon>
        <taxon>Aliiroseovarius</taxon>
    </lineage>
</organism>
<evidence type="ECO:0000313" key="3">
    <source>
        <dbReference type="Proteomes" id="UP000244911"/>
    </source>
</evidence>
<dbReference type="OrthoDB" id="2719609at2"/>
<name>A0A2R8AL46_9RHOB</name>
<evidence type="ECO:0000259" key="1">
    <source>
        <dbReference type="PROSITE" id="PS51819"/>
    </source>
</evidence>
<dbReference type="InterPro" id="IPR029068">
    <property type="entry name" value="Glyas_Bleomycin-R_OHBP_Dase"/>
</dbReference>
<dbReference type="InterPro" id="IPR004360">
    <property type="entry name" value="Glyas_Fos-R_dOase_dom"/>
</dbReference>
<proteinExistence type="predicted"/>
<evidence type="ECO:0000313" key="2">
    <source>
        <dbReference type="EMBL" id="SPF76762.1"/>
    </source>
</evidence>
<dbReference type="Gene3D" id="3.10.180.10">
    <property type="entry name" value="2,3-Dihydroxybiphenyl 1,2-Dioxygenase, domain 1"/>
    <property type="match status" value="1"/>
</dbReference>
<gene>
    <name evidence="2" type="ORF">ALP8811_01776</name>
</gene>
<dbReference type="Pfam" id="PF00903">
    <property type="entry name" value="Glyoxalase"/>
    <property type="match status" value="1"/>
</dbReference>
<accession>A0A2R8AL46</accession>
<dbReference type="AlphaFoldDB" id="A0A2R8AL46"/>
<dbReference type="PANTHER" id="PTHR36503">
    <property type="entry name" value="BLR2520 PROTEIN"/>
    <property type="match status" value="1"/>
</dbReference>
<feature type="domain" description="VOC" evidence="1">
    <location>
        <begin position="4"/>
        <end position="121"/>
    </location>
</feature>
<protein>
    <recommendedName>
        <fullName evidence="1">VOC domain-containing protein</fullName>
    </recommendedName>
</protein>
<dbReference type="PANTHER" id="PTHR36503:SF1">
    <property type="entry name" value="BLR2520 PROTEIN"/>
    <property type="match status" value="1"/>
</dbReference>
<keyword evidence="3" id="KW-1185">Reference proteome</keyword>
<dbReference type="EMBL" id="OMOI01000001">
    <property type="protein sequence ID" value="SPF76762.1"/>
    <property type="molecule type" value="Genomic_DNA"/>
</dbReference>
<reference evidence="2 3" key="1">
    <citation type="submission" date="2018-03" db="EMBL/GenBank/DDBJ databases">
        <authorList>
            <person name="Keele B.F."/>
        </authorList>
    </citation>
    <scope>NUCLEOTIDE SEQUENCE [LARGE SCALE GENOMIC DNA]</scope>
    <source>
        <strain evidence="2 3">CECT 8811</strain>
    </source>
</reference>
<sequence length="122" mass="13076">MQLGAFSVSLGVKDLAVSRVFYEALGFTAYAGTEDHNYLIMKNGDTLVGLFQGMFEGAMLTFNPGWDQNATNVDPFDDVRAIKAQLAAAGIEVAQEQGGAEGPGSFMVTDPDGFPILIDQHR</sequence>
<dbReference type="SUPFAM" id="SSF54593">
    <property type="entry name" value="Glyoxalase/Bleomycin resistance protein/Dihydroxybiphenyl dioxygenase"/>
    <property type="match status" value="1"/>
</dbReference>
<dbReference type="Proteomes" id="UP000244911">
    <property type="component" value="Unassembled WGS sequence"/>
</dbReference>
<dbReference type="InterPro" id="IPR037523">
    <property type="entry name" value="VOC_core"/>
</dbReference>
<dbReference type="RefSeq" id="WP_108856736.1">
    <property type="nucleotide sequence ID" value="NZ_OMOI01000001.1"/>
</dbReference>
<dbReference type="PROSITE" id="PS51819">
    <property type="entry name" value="VOC"/>
    <property type="match status" value="1"/>
</dbReference>